<keyword evidence="8" id="KW-0406">Ion transport</keyword>
<dbReference type="GO" id="GO:0006811">
    <property type="term" value="P:monoatomic ion transport"/>
    <property type="evidence" value="ECO:0007669"/>
    <property type="project" value="UniProtKB-KW"/>
</dbReference>
<dbReference type="Pfam" id="PF00662">
    <property type="entry name" value="Proton_antipo_N"/>
    <property type="match status" value="1"/>
</dbReference>
<feature type="transmembrane region" description="Helical" evidence="11">
    <location>
        <begin position="116"/>
        <end position="135"/>
    </location>
</feature>
<gene>
    <name evidence="16" type="primary">mrpA</name>
    <name evidence="16" type="ORF">jaqu_17090</name>
</gene>
<dbReference type="InterPro" id="IPR025383">
    <property type="entry name" value="MrpA_C/MbhD"/>
</dbReference>
<dbReference type="RefSeq" id="WP_043918545.1">
    <property type="nucleotide sequence ID" value="NZ_FZPF01000005.1"/>
</dbReference>
<keyword evidence="9 11" id="KW-0472">Membrane</keyword>
<evidence type="ECO:0000259" key="12">
    <source>
        <dbReference type="Pfam" id="PF00361"/>
    </source>
</evidence>
<dbReference type="GO" id="GO:0005886">
    <property type="term" value="C:plasma membrane"/>
    <property type="evidence" value="ECO:0007669"/>
    <property type="project" value="UniProtKB-SubCell"/>
</dbReference>
<keyword evidence="3" id="KW-0813">Transport</keyword>
<dbReference type="PANTHER" id="PTHR43373">
    <property type="entry name" value="NA(+)/H(+) ANTIPORTER SUBUNIT"/>
    <property type="match status" value="1"/>
</dbReference>
<dbReference type="Pfam" id="PF00361">
    <property type="entry name" value="Proton_antipo_M"/>
    <property type="match status" value="1"/>
</dbReference>
<feature type="transmembrane region" description="Helical" evidence="11">
    <location>
        <begin position="252"/>
        <end position="273"/>
    </location>
</feature>
<keyword evidence="17" id="KW-1185">Reference proteome</keyword>
<keyword evidence="4" id="KW-0050">Antiport</keyword>
<dbReference type="InterPro" id="IPR046806">
    <property type="entry name" value="MrpA_C/MbhE"/>
</dbReference>
<dbReference type="PRINTS" id="PR01434">
    <property type="entry name" value="NADHDHGNASE5"/>
</dbReference>
<feature type="transmembrane region" description="Helical" evidence="11">
    <location>
        <begin position="722"/>
        <end position="740"/>
    </location>
</feature>
<evidence type="ECO:0000256" key="8">
    <source>
        <dbReference type="ARBA" id="ARBA00023065"/>
    </source>
</evidence>
<feature type="domain" description="MrpA C-terminal/MbhE" evidence="15">
    <location>
        <begin position="662"/>
        <end position="744"/>
    </location>
</feature>
<comment type="function">
    <text evidence="1">NDH-1 shuttles electrons from NADH, via FMN and iron-sulfur (Fe-S) centers, to quinones in the respiratory chain. The immediate electron acceptor for the enzyme in this species is believed to be ubiquinone. Couples the redox reaction to proton translocation (for every two electrons transferred, four hydrogen ions are translocated across the cytoplasmic membrane), and thus conserves the redox energy in a proton gradient.</text>
</comment>
<feature type="transmembrane region" description="Helical" evidence="11">
    <location>
        <begin position="186"/>
        <end position="210"/>
    </location>
</feature>
<feature type="domain" description="NADH:quinone oxidoreductase/Mrp antiporter transmembrane" evidence="12">
    <location>
        <begin position="112"/>
        <end position="383"/>
    </location>
</feature>
<evidence type="ECO:0000256" key="1">
    <source>
        <dbReference type="ARBA" id="ARBA00002378"/>
    </source>
</evidence>
<proteinExistence type="predicted"/>
<dbReference type="InterPro" id="IPR001750">
    <property type="entry name" value="ND/Mrp_TM"/>
</dbReference>
<evidence type="ECO:0000256" key="2">
    <source>
        <dbReference type="ARBA" id="ARBA00004651"/>
    </source>
</evidence>
<feature type="transmembrane region" description="Helical" evidence="11">
    <location>
        <begin position="478"/>
        <end position="501"/>
    </location>
</feature>
<evidence type="ECO:0000256" key="6">
    <source>
        <dbReference type="ARBA" id="ARBA00022692"/>
    </source>
</evidence>
<feature type="domain" description="MrpA C-terminal/MbhD" evidence="14">
    <location>
        <begin position="588"/>
        <end position="651"/>
    </location>
</feature>
<reference evidence="16 17" key="1">
    <citation type="submission" date="2015-02" db="EMBL/GenBank/DDBJ databases">
        <title>Genome Sequence of Jannaschia aquimarina DSM28248, a member of the Roseobacter clade.</title>
        <authorList>
            <person name="Voget S."/>
            <person name="Daniel R."/>
        </authorList>
    </citation>
    <scope>NUCLEOTIDE SEQUENCE [LARGE SCALE GENOMIC DNA]</scope>
    <source>
        <strain evidence="16 17">GSW-M26</strain>
    </source>
</reference>
<evidence type="ECO:0000256" key="3">
    <source>
        <dbReference type="ARBA" id="ARBA00022448"/>
    </source>
</evidence>
<feature type="transmembrane region" description="Helical" evidence="11">
    <location>
        <begin position="391"/>
        <end position="414"/>
    </location>
</feature>
<protein>
    <submittedName>
        <fullName evidence="16">MrpA protein</fullName>
    </submittedName>
</protein>
<feature type="transmembrane region" description="Helical" evidence="11">
    <location>
        <begin position="349"/>
        <end position="371"/>
    </location>
</feature>
<feature type="transmembrane region" description="Helical" evidence="11">
    <location>
        <begin position="605"/>
        <end position="623"/>
    </location>
</feature>
<dbReference type="PATRIC" id="fig|935700.4.peg.1774"/>
<feature type="transmembrane region" description="Helical" evidence="11">
    <location>
        <begin position="663"/>
        <end position="684"/>
    </location>
</feature>
<feature type="transmembrane region" description="Helical" evidence="11">
    <location>
        <begin position="435"/>
        <end position="458"/>
    </location>
</feature>
<accession>A0A0D1EHW3</accession>
<feature type="domain" description="NADH-Ubiquinone oxidoreductase (complex I) chain 5 N-terminal" evidence="13">
    <location>
        <begin position="50"/>
        <end position="95"/>
    </location>
</feature>
<evidence type="ECO:0000313" key="17">
    <source>
        <dbReference type="Proteomes" id="UP000032232"/>
    </source>
</evidence>
<evidence type="ECO:0000256" key="10">
    <source>
        <dbReference type="RuleBase" id="RU000320"/>
    </source>
</evidence>
<sequence length="747" mass="78651">MAAGSAKRRPLGGTPGIVSIALPAAAFAWFCLLIPQVANGPLFWSVEWVPSLGVEIGLWIDGLSLLFALLITGIGTLVALYSSAYLGGDDHYTRFVCYLLAFMVGMLGLVLSDNLLALFVFWEVTTISSYLLIGYKADDPASRRNALQALVVTGTGGLAFLAGIVLIGAAGGGFQISQLPDLSEHVLYPAILVLVLAGAFTKSAQVPFHFWLPNAMAAPTPVSAYLHSATMVKGGVYLMARLNPSLGNSEAWTIALCAFGGVTAVFASIMALKQTDIKQVLAWTTLMALGTLTLFIGAGTEAAIKGMVVFLLVHALYKAALFMVAGLIDHGTGTRDANVLSGLMKAMPITFIAAIVAGASMAGLPPLFGFLGKEYLYDAALEQDVLSRGGVLWVAGCAFAASALMVAAAGIVAWRPFVGPKAETPVKPHEGPWGMWIGPLILAALGVAFGVIPSLSTIVLEPAATAVMGAPVPVELKLWAGVTPALILSLITFATGFLLYWKHRAIRRGLGRLRDRADPAWDGIMDGVAGGSKWLAKTVQAGSLRTYIFITFLTLAAVLLTTIWRTGALPSAPPLDDLRLKHWSILIFITAGAAVAAVTNSRMTAIAALGTVGVGVALVFIIFGAPDVAITQLLIEVLQVVLVAVAMLKLPHMKPDVVSRIRGWDLILALSIGAMTTVVMLMVMTTPLDLRITQFFEATSAPIAHGRNIVNVILVDFRALDTFGEIAVVAIAALGAYALLRGTRRNT</sequence>
<dbReference type="STRING" id="935700.jaqu_17090"/>
<feature type="transmembrane region" description="Helical" evidence="11">
    <location>
        <begin position="17"/>
        <end position="38"/>
    </location>
</feature>
<name>A0A0D1EHW3_9RHOB</name>
<feature type="transmembrane region" description="Helical" evidence="11">
    <location>
        <begin position="92"/>
        <end position="110"/>
    </location>
</feature>
<feature type="transmembrane region" description="Helical" evidence="11">
    <location>
        <begin position="547"/>
        <end position="568"/>
    </location>
</feature>
<evidence type="ECO:0000256" key="4">
    <source>
        <dbReference type="ARBA" id="ARBA00022449"/>
    </source>
</evidence>
<dbReference type="PANTHER" id="PTHR43373:SF1">
    <property type="entry name" value="NA(+)_H(+) ANTIPORTER SUBUNIT A"/>
    <property type="match status" value="1"/>
</dbReference>
<evidence type="ECO:0000256" key="7">
    <source>
        <dbReference type="ARBA" id="ARBA00022989"/>
    </source>
</evidence>
<evidence type="ECO:0000256" key="5">
    <source>
        <dbReference type="ARBA" id="ARBA00022475"/>
    </source>
</evidence>
<dbReference type="InterPro" id="IPR001516">
    <property type="entry name" value="Proton_antipo_N"/>
</dbReference>
<dbReference type="NCBIfam" id="NF009287">
    <property type="entry name" value="PRK12647.1"/>
    <property type="match status" value="1"/>
</dbReference>
<dbReference type="OrthoDB" id="9811798at2"/>
<comment type="caution">
    <text evidence="16">The sequence shown here is derived from an EMBL/GenBank/DDBJ whole genome shotgun (WGS) entry which is preliminary data.</text>
</comment>
<feature type="transmembrane region" description="Helical" evidence="11">
    <location>
        <begin position="580"/>
        <end position="598"/>
    </location>
</feature>
<dbReference type="Proteomes" id="UP000032232">
    <property type="component" value="Unassembled WGS sequence"/>
</dbReference>
<feature type="transmembrane region" description="Helical" evidence="11">
    <location>
        <begin position="58"/>
        <end position="80"/>
    </location>
</feature>
<feature type="transmembrane region" description="Helical" evidence="11">
    <location>
        <begin position="147"/>
        <end position="174"/>
    </location>
</feature>
<evidence type="ECO:0000313" key="16">
    <source>
        <dbReference type="EMBL" id="KIT16481.1"/>
    </source>
</evidence>
<organism evidence="16 17">
    <name type="scientific">Jannaschia aquimarina</name>
    <dbReference type="NCBI Taxonomy" id="935700"/>
    <lineage>
        <taxon>Bacteria</taxon>
        <taxon>Pseudomonadati</taxon>
        <taxon>Pseudomonadota</taxon>
        <taxon>Alphaproteobacteria</taxon>
        <taxon>Rhodobacterales</taxon>
        <taxon>Roseobacteraceae</taxon>
        <taxon>Jannaschia</taxon>
    </lineage>
</organism>
<evidence type="ECO:0000256" key="9">
    <source>
        <dbReference type="ARBA" id="ARBA00023136"/>
    </source>
</evidence>
<evidence type="ECO:0000256" key="11">
    <source>
        <dbReference type="SAM" id="Phobius"/>
    </source>
</evidence>
<dbReference type="Pfam" id="PF20501">
    <property type="entry name" value="MbhE"/>
    <property type="match status" value="1"/>
</dbReference>
<dbReference type="InterPro" id="IPR050616">
    <property type="entry name" value="CPA3_Na-H_Antiporter_A"/>
</dbReference>
<feature type="transmembrane region" description="Helical" evidence="11">
    <location>
        <begin position="306"/>
        <end position="328"/>
    </location>
</feature>
<keyword evidence="7 11" id="KW-1133">Transmembrane helix</keyword>
<comment type="subcellular location">
    <subcellularLocation>
        <location evidence="2">Cell membrane</location>
        <topology evidence="2">Multi-pass membrane protein</topology>
    </subcellularLocation>
    <subcellularLocation>
        <location evidence="10">Membrane</location>
        <topology evidence="10">Multi-pass membrane protein</topology>
    </subcellularLocation>
</comment>
<dbReference type="GO" id="GO:0015297">
    <property type="term" value="F:antiporter activity"/>
    <property type="evidence" value="ECO:0007669"/>
    <property type="project" value="UniProtKB-KW"/>
</dbReference>
<dbReference type="PRINTS" id="PR01435">
    <property type="entry name" value="NPOXDRDTASE5"/>
</dbReference>
<feature type="transmembrane region" description="Helical" evidence="11">
    <location>
        <begin position="629"/>
        <end position="651"/>
    </location>
</feature>
<evidence type="ECO:0000259" key="13">
    <source>
        <dbReference type="Pfam" id="PF00662"/>
    </source>
</evidence>
<keyword evidence="5" id="KW-1003">Cell membrane</keyword>
<evidence type="ECO:0000259" key="15">
    <source>
        <dbReference type="Pfam" id="PF20501"/>
    </source>
</evidence>
<keyword evidence="6 10" id="KW-0812">Transmembrane</keyword>
<evidence type="ECO:0000259" key="14">
    <source>
        <dbReference type="Pfam" id="PF13244"/>
    </source>
</evidence>
<feature type="transmembrane region" description="Helical" evidence="11">
    <location>
        <begin position="280"/>
        <end position="300"/>
    </location>
</feature>
<dbReference type="AlphaFoldDB" id="A0A0D1EHW3"/>
<dbReference type="EMBL" id="JYFE01000032">
    <property type="protein sequence ID" value="KIT16481.1"/>
    <property type="molecule type" value="Genomic_DNA"/>
</dbReference>
<dbReference type="Pfam" id="PF13244">
    <property type="entry name" value="MbhD"/>
    <property type="match status" value="1"/>
</dbReference>